<name>A0A0C5H1S5_KLEPN</name>
<sequence length="201" mass="21904">MKHLLPGLLIPAVLAGCVSHSASTDAPASIYVDGLIADSAQTISHAQTGLHQTGPYPARPVSPAAQFKPLPPSTPVRKGTTEPYRSQPRPVSQNVQPPTLSHVVYNGRPGPLSFPQRAGYARNITVQAAAQRIIPVGWSVNWSPGLEKVRRQRVNLSLNDQWPRVLNNLIAAKSLYATVEWGQSRITITSYSPRPRLFSHQ</sequence>
<evidence type="ECO:0000256" key="1">
    <source>
        <dbReference type="SAM" id="MobiDB-lite"/>
    </source>
</evidence>
<organism evidence="2">
    <name type="scientific">Klebsiella pneumoniae</name>
    <dbReference type="NCBI Taxonomy" id="573"/>
    <lineage>
        <taxon>Bacteria</taxon>
        <taxon>Pseudomonadati</taxon>
        <taxon>Pseudomonadota</taxon>
        <taxon>Gammaproteobacteria</taxon>
        <taxon>Enterobacterales</taxon>
        <taxon>Enterobacteriaceae</taxon>
        <taxon>Klebsiella/Raoultella group</taxon>
        <taxon>Klebsiella</taxon>
        <taxon>Klebsiella pneumoniae complex</taxon>
    </lineage>
</organism>
<dbReference type="EMBL" id="KJ958926">
    <property type="protein sequence ID" value="AJP18455.1"/>
    <property type="molecule type" value="Genomic_DNA"/>
</dbReference>
<accession>A0A0C5H1S5</accession>
<keyword evidence="2" id="KW-0614">Plasmid</keyword>
<dbReference type="PROSITE" id="PS51257">
    <property type="entry name" value="PROKAR_LIPOPROTEIN"/>
    <property type="match status" value="1"/>
</dbReference>
<feature type="region of interest" description="Disordered" evidence="1">
    <location>
        <begin position="47"/>
        <end position="97"/>
    </location>
</feature>
<dbReference type="AlphaFoldDB" id="A0A0C5H1S5"/>
<evidence type="ECO:0008006" key="3">
    <source>
        <dbReference type="Google" id="ProtNLM"/>
    </source>
</evidence>
<evidence type="ECO:0000313" key="2">
    <source>
        <dbReference type="EMBL" id="AJP18455.1"/>
    </source>
</evidence>
<reference evidence="2" key="1">
    <citation type="journal article" date="2015" name="Antimicrob. Agents Chemother.">
        <title>Complete nucleotide sequences of two NDM-1-encoding plasmids from the same sequence type 11 Klebsiella pneumoniae strain.</title>
        <authorList>
            <person name="Studentova V."/>
            <person name="Dobiasova H."/>
            <person name="Hedlova D."/>
            <person name="Dolejska M."/>
            <person name="Papagiannitsis C.C."/>
            <person name="Hrabak J."/>
        </authorList>
    </citation>
    <scope>NUCLEOTIDE SEQUENCE</scope>
    <source>
        <strain evidence="2">Kpn-3002cz</strain>
        <plasmid evidence="2">pB-3002cz</plasmid>
    </source>
</reference>
<proteinExistence type="predicted"/>
<dbReference type="PATRIC" id="fig|573.1921.peg.5849"/>
<protein>
    <recommendedName>
        <fullName evidence="3">Lipoprotein</fullName>
    </recommendedName>
</protein>
<geneLocation type="plasmid" evidence="2">
    <name>pB-3002cz</name>
</geneLocation>